<dbReference type="EMBL" id="MCGT01000049">
    <property type="protein sequence ID" value="ORX44284.1"/>
    <property type="molecule type" value="Genomic_DNA"/>
</dbReference>
<keyword evidence="1" id="KW-0472">Membrane</keyword>
<feature type="transmembrane region" description="Helical" evidence="1">
    <location>
        <begin position="115"/>
        <end position="140"/>
    </location>
</feature>
<dbReference type="AlphaFoldDB" id="A0A1X2G473"/>
<proteinExistence type="predicted"/>
<feature type="transmembrane region" description="Helical" evidence="1">
    <location>
        <begin position="160"/>
        <end position="181"/>
    </location>
</feature>
<protein>
    <submittedName>
        <fullName evidence="2">Uncharacterized protein</fullName>
    </submittedName>
</protein>
<feature type="transmembrane region" description="Helical" evidence="1">
    <location>
        <begin position="48"/>
        <end position="68"/>
    </location>
</feature>
<organism evidence="2 3">
    <name type="scientific">Hesseltinella vesiculosa</name>
    <dbReference type="NCBI Taxonomy" id="101127"/>
    <lineage>
        <taxon>Eukaryota</taxon>
        <taxon>Fungi</taxon>
        <taxon>Fungi incertae sedis</taxon>
        <taxon>Mucoromycota</taxon>
        <taxon>Mucoromycotina</taxon>
        <taxon>Mucoromycetes</taxon>
        <taxon>Mucorales</taxon>
        <taxon>Cunninghamellaceae</taxon>
        <taxon>Hesseltinella</taxon>
    </lineage>
</organism>
<gene>
    <name evidence="2" type="ORF">DM01DRAFT_1340468</name>
</gene>
<keyword evidence="1" id="KW-1133">Transmembrane helix</keyword>
<name>A0A1X2G473_9FUNG</name>
<keyword evidence="3" id="KW-1185">Reference proteome</keyword>
<accession>A0A1X2G473</accession>
<comment type="caution">
    <text evidence="2">The sequence shown here is derived from an EMBL/GenBank/DDBJ whole genome shotgun (WGS) entry which is preliminary data.</text>
</comment>
<evidence type="ECO:0000313" key="2">
    <source>
        <dbReference type="EMBL" id="ORX44284.1"/>
    </source>
</evidence>
<feature type="transmembrane region" description="Helical" evidence="1">
    <location>
        <begin position="222"/>
        <end position="245"/>
    </location>
</feature>
<keyword evidence="1" id="KW-0812">Transmembrane</keyword>
<evidence type="ECO:0000313" key="3">
    <source>
        <dbReference type="Proteomes" id="UP000242146"/>
    </source>
</evidence>
<dbReference type="Proteomes" id="UP000242146">
    <property type="component" value="Unassembled WGS sequence"/>
</dbReference>
<sequence>MNSDISLVSPDNLKLELACNRSLLAFSIATFLVANASAVYFKNFMPQAYLITAAFSYMAYYILCEVQYTIIHDAGVYELIYYIISVVEYLGRLAVWLCAIEVFRSRPRVPTVWILNHLLYLLALGLFGVFGVCYAILGIVKMVMNATTPPSIVNCIPAAYQISIYMFFGFVGGVFLLFLAYWRKVNTFYYTFVFYYMLLVPGVLVLTINYNLLSKTNDHDVYVAYVSEYVCYRLFYLFAIFWGSLFSSQWVKRKDGPQPHDVTANDVVDIDIDDIGEFDEKAENGSTRQYHV</sequence>
<feature type="transmembrane region" description="Helical" evidence="1">
    <location>
        <begin position="188"/>
        <end position="210"/>
    </location>
</feature>
<feature type="transmembrane region" description="Helical" evidence="1">
    <location>
        <begin position="23"/>
        <end position="41"/>
    </location>
</feature>
<reference evidence="2 3" key="1">
    <citation type="submission" date="2016-07" db="EMBL/GenBank/DDBJ databases">
        <title>Pervasive Adenine N6-methylation of Active Genes in Fungi.</title>
        <authorList>
            <consortium name="DOE Joint Genome Institute"/>
            <person name="Mondo S.J."/>
            <person name="Dannebaum R.O."/>
            <person name="Kuo R.C."/>
            <person name="Labutti K."/>
            <person name="Haridas S."/>
            <person name="Kuo A."/>
            <person name="Salamov A."/>
            <person name="Ahrendt S.R."/>
            <person name="Lipzen A."/>
            <person name="Sullivan W."/>
            <person name="Andreopoulos W.B."/>
            <person name="Clum A."/>
            <person name="Lindquist E."/>
            <person name="Daum C."/>
            <person name="Ramamoorthy G.K."/>
            <person name="Gryganskyi A."/>
            <person name="Culley D."/>
            <person name="Magnuson J.K."/>
            <person name="James T.Y."/>
            <person name="O'Malley M.A."/>
            <person name="Stajich J.E."/>
            <person name="Spatafora J.W."/>
            <person name="Visel A."/>
            <person name="Grigoriev I.V."/>
        </authorList>
    </citation>
    <scope>NUCLEOTIDE SEQUENCE [LARGE SCALE GENOMIC DNA]</scope>
    <source>
        <strain evidence="2 3">NRRL 3301</strain>
    </source>
</reference>
<evidence type="ECO:0000256" key="1">
    <source>
        <dbReference type="SAM" id="Phobius"/>
    </source>
</evidence>
<feature type="transmembrane region" description="Helical" evidence="1">
    <location>
        <begin position="80"/>
        <end position="103"/>
    </location>
</feature>
<dbReference type="OrthoDB" id="2259248at2759"/>